<keyword evidence="2 4" id="KW-0808">Transferase</keyword>
<evidence type="ECO:0000256" key="2">
    <source>
        <dbReference type="ARBA" id="ARBA00022679"/>
    </source>
</evidence>
<evidence type="ECO:0000313" key="4">
    <source>
        <dbReference type="EMBL" id="OCL01826.1"/>
    </source>
</evidence>
<proteinExistence type="predicted"/>
<keyword evidence="1 4" id="KW-0489">Methyltransferase</keyword>
<evidence type="ECO:0000259" key="3">
    <source>
        <dbReference type="Pfam" id="PF13649"/>
    </source>
</evidence>
<dbReference type="EMBL" id="KV751052">
    <property type="protein sequence ID" value="OCL01826.1"/>
    <property type="molecule type" value="Genomic_DNA"/>
</dbReference>
<sequence>MAQSVKSDPWSSKAYTSAAGFVPKLTTTVLSYLSPNPTDHILDIGCGDGILTAQINSLVPEGFVLGLDASASMIATAKSTYSSTGLSFDVHDCRQLCSNPAVKSKKGGWDKVFSNAALHWILRDPDTRMNVLRDVHAALKPGGSFVFEQGGAGNVAEVHVTLIGALVAHGMRTALNDVGFEVEKLEIEYRPTRLTESDVQGSGGLEGWVRLMGAAFLERASSEKRDDVVRWVVGVLESVGRRQDGSWWIGYVRLRGVARKRE</sequence>
<dbReference type="Proteomes" id="UP000250140">
    <property type="component" value="Unassembled WGS sequence"/>
</dbReference>
<dbReference type="Gene3D" id="3.40.50.150">
    <property type="entry name" value="Vaccinia Virus protein VP39"/>
    <property type="match status" value="1"/>
</dbReference>
<gene>
    <name evidence="4" type="ORF">AOQ84DRAFT_401600</name>
</gene>
<dbReference type="GO" id="GO:0032259">
    <property type="term" value="P:methylation"/>
    <property type="evidence" value="ECO:0007669"/>
    <property type="project" value="UniProtKB-KW"/>
</dbReference>
<dbReference type="SUPFAM" id="SSF53335">
    <property type="entry name" value="S-adenosyl-L-methionine-dependent methyltransferases"/>
    <property type="match status" value="1"/>
</dbReference>
<protein>
    <submittedName>
        <fullName evidence="4">S-adenosyl-L-methionine-dependent methyltransferase</fullName>
    </submittedName>
</protein>
<dbReference type="GO" id="GO:0008168">
    <property type="term" value="F:methyltransferase activity"/>
    <property type="evidence" value="ECO:0007669"/>
    <property type="project" value="UniProtKB-KW"/>
</dbReference>
<dbReference type="Pfam" id="PF13649">
    <property type="entry name" value="Methyltransf_25"/>
    <property type="match status" value="1"/>
</dbReference>
<accession>A0A8E2ENN1</accession>
<name>A0A8E2ENN1_9PEZI</name>
<evidence type="ECO:0000313" key="5">
    <source>
        <dbReference type="Proteomes" id="UP000250140"/>
    </source>
</evidence>
<dbReference type="InterPro" id="IPR041698">
    <property type="entry name" value="Methyltransf_25"/>
</dbReference>
<dbReference type="CDD" id="cd02440">
    <property type="entry name" value="AdoMet_MTases"/>
    <property type="match status" value="1"/>
</dbReference>
<dbReference type="InterPro" id="IPR029063">
    <property type="entry name" value="SAM-dependent_MTases_sf"/>
</dbReference>
<dbReference type="AlphaFoldDB" id="A0A8E2ENN1"/>
<dbReference type="PANTHER" id="PTHR43861">
    <property type="entry name" value="TRANS-ACONITATE 2-METHYLTRANSFERASE-RELATED"/>
    <property type="match status" value="1"/>
</dbReference>
<organism evidence="4 5">
    <name type="scientific">Glonium stellatum</name>
    <dbReference type="NCBI Taxonomy" id="574774"/>
    <lineage>
        <taxon>Eukaryota</taxon>
        <taxon>Fungi</taxon>
        <taxon>Dikarya</taxon>
        <taxon>Ascomycota</taxon>
        <taxon>Pezizomycotina</taxon>
        <taxon>Dothideomycetes</taxon>
        <taxon>Pleosporomycetidae</taxon>
        <taxon>Gloniales</taxon>
        <taxon>Gloniaceae</taxon>
        <taxon>Glonium</taxon>
    </lineage>
</organism>
<dbReference type="OrthoDB" id="6329284at2759"/>
<dbReference type="PANTHER" id="PTHR43861:SF1">
    <property type="entry name" value="TRANS-ACONITATE 2-METHYLTRANSFERASE"/>
    <property type="match status" value="1"/>
</dbReference>
<evidence type="ECO:0000256" key="1">
    <source>
        <dbReference type="ARBA" id="ARBA00022603"/>
    </source>
</evidence>
<feature type="domain" description="Methyltransferase" evidence="3">
    <location>
        <begin position="41"/>
        <end position="143"/>
    </location>
</feature>
<reference evidence="4 5" key="1">
    <citation type="journal article" date="2016" name="Nat. Commun.">
        <title>Ectomycorrhizal ecology is imprinted in the genome of the dominant symbiotic fungus Cenococcum geophilum.</title>
        <authorList>
            <consortium name="DOE Joint Genome Institute"/>
            <person name="Peter M."/>
            <person name="Kohler A."/>
            <person name="Ohm R.A."/>
            <person name="Kuo A."/>
            <person name="Krutzmann J."/>
            <person name="Morin E."/>
            <person name="Arend M."/>
            <person name="Barry K.W."/>
            <person name="Binder M."/>
            <person name="Choi C."/>
            <person name="Clum A."/>
            <person name="Copeland A."/>
            <person name="Grisel N."/>
            <person name="Haridas S."/>
            <person name="Kipfer T."/>
            <person name="LaButti K."/>
            <person name="Lindquist E."/>
            <person name="Lipzen A."/>
            <person name="Maire R."/>
            <person name="Meier B."/>
            <person name="Mihaltcheva S."/>
            <person name="Molinier V."/>
            <person name="Murat C."/>
            <person name="Poggeler S."/>
            <person name="Quandt C.A."/>
            <person name="Sperisen C."/>
            <person name="Tritt A."/>
            <person name="Tisserant E."/>
            <person name="Crous P.W."/>
            <person name="Henrissat B."/>
            <person name="Nehls U."/>
            <person name="Egli S."/>
            <person name="Spatafora J.W."/>
            <person name="Grigoriev I.V."/>
            <person name="Martin F.M."/>
        </authorList>
    </citation>
    <scope>NUCLEOTIDE SEQUENCE [LARGE SCALE GENOMIC DNA]</scope>
    <source>
        <strain evidence="4 5">CBS 207.34</strain>
    </source>
</reference>
<keyword evidence="5" id="KW-1185">Reference proteome</keyword>